<evidence type="ECO:0000313" key="4">
    <source>
        <dbReference type="Proteomes" id="UP000525987"/>
    </source>
</evidence>
<feature type="signal peptide" evidence="2">
    <location>
        <begin position="1"/>
        <end position="18"/>
    </location>
</feature>
<feature type="compositionally biased region" description="Acidic residues" evidence="1">
    <location>
        <begin position="238"/>
        <end position="248"/>
    </location>
</feature>
<comment type="caution">
    <text evidence="3">The sequence shown here is derived from an EMBL/GenBank/DDBJ whole genome shotgun (WGS) entry which is preliminary data.</text>
</comment>
<dbReference type="AlphaFoldDB" id="A0A7W5BU98"/>
<dbReference type="RefSeq" id="WP_183385673.1">
    <property type="nucleotide sequence ID" value="NZ_JACHXM010000001.1"/>
</dbReference>
<sequence length="255" mass="26673">MKRHLFIVAALTGTLALAGCDKADDTEQDAQAETTQTEQSAQGEQTAQSEQTDQSDTNQDTQQASKTLDGVLEFAATDTPLPDDAQVVVSLRDEALADAPATIITETNVDASGNGPVEFSLDYPTDQVDPGHAHALHAEVFDGDGNLRWNSPERHPVEVGPEAEQAPITLTLEPVATEAMAGEPLEETGEALDEAGDAVANTAGEAVEATEQAAGDAAEATQETAEDAAEATQQAAEETAEELDEVTQDDTQSTQ</sequence>
<evidence type="ECO:0000256" key="2">
    <source>
        <dbReference type="SAM" id="SignalP"/>
    </source>
</evidence>
<proteinExistence type="predicted"/>
<keyword evidence="3" id="KW-0449">Lipoprotein</keyword>
<dbReference type="InterPro" id="IPR039366">
    <property type="entry name" value="Pilotin"/>
</dbReference>
<feature type="chain" id="PRO_5031372226" evidence="2">
    <location>
        <begin position="19"/>
        <end position="255"/>
    </location>
</feature>
<name>A0A7W5BU98_9GAMM</name>
<keyword evidence="4" id="KW-1185">Reference proteome</keyword>
<feature type="region of interest" description="Disordered" evidence="1">
    <location>
        <begin position="25"/>
        <end position="63"/>
    </location>
</feature>
<evidence type="ECO:0000313" key="3">
    <source>
        <dbReference type="EMBL" id="MBB3139240.1"/>
    </source>
</evidence>
<protein>
    <submittedName>
        <fullName evidence="3">Putative lipoprotein</fullName>
    </submittedName>
</protein>
<dbReference type="InterPro" id="IPR053196">
    <property type="entry name" value="Lipoprotein_YbaY-like"/>
</dbReference>
<keyword evidence="2" id="KW-0732">Signal</keyword>
<dbReference type="PROSITE" id="PS51257">
    <property type="entry name" value="PROKAR_LIPOPROTEIN"/>
    <property type="match status" value="1"/>
</dbReference>
<accession>A0A7W5BU98</accession>
<dbReference type="Proteomes" id="UP000525987">
    <property type="component" value="Unassembled WGS sequence"/>
</dbReference>
<reference evidence="3 4" key="1">
    <citation type="submission" date="2020-08" db="EMBL/GenBank/DDBJ databases">
        <title>Genomic Encyclopedia of Type Strains, Phase III (KMG-III): the genomes of soil and plant-associated and newly described type strains.</title>
        <authorList>
            <person name="Whitman W."/>
        </authorList>
    </citation>
    <scope>NUCLEOTIDE SEQUENCE [LARGE SCALE GENOMIC DNA]</scope>
    <source>
        <strain evidence="3 4">CECT 5995</strain>
    </source>
</reference>
<dbReference type="PANTHER" id="PTHR38013:SF1">
    <property type="entry name" value="GLYCOPROTEIN_POLYSACCHARIDE METABOLISM"/>
    <property type="match status" value="1"/>
</dbReference>
<dbReference type="EMBL" id="JACHXM010000001">
    <property type="protein sequence ID" value="MBB3139240.1"/>
    <property type="molecule type" value="Genomic_DNA"/>
</dbReference>
<feature type="compositionally biased region" description="Low complexity" evidence="1">
    <location>
        <begin position="207"/>
        <end position="223"/>
    </location>
</feature>
<feature type="region of interest" description="Disordered" evidence="1">
    <location>
        <begin position="207"/>
        <end position="255"/>
    </location>
</feature>
<dbReference type="Pfam" id="PF09619">
    <property type="entry name" value="YscW"/>
    <property type="match status" value="1"/>
</dbReference>
<evidence type="ECO:0000256" key="1">
    <source>
        <dbReference type="SAM" id="MobiDB-lite"/>
    </source>
</evidence>
<gene>
    <name evidence="3" type="ORF">FHR96_000086</name>
</gene>
<dbReference type="PANTHER" id="PTHR38013">
    <property type="entry name" value="GLYCOPROTEIN/POLYSACCHARIDE METABOLISM"/>
    <property type="match status" value="1"/>
</dbReference>
<organism evidence="3 4">
    <name type="scientific">Halomonas organivorans</name>
    <dbReference type="NCBI Taxonomy" id="257772"/>
    <lineage>
        <taxon>Bacteria</taxon>
        <taxon>Pseudomonadati</taxon>
        <taxon>Pseudomonadota</taxon>
        <taxon>Gammaproteobacteria</taxon>
        <taxon>Oceanospirillales</taxon>
        <taxon>Halomonadaceae</taxon>
        <taxon>Halomonas</taxon>
    </lineage>
</organism>
<feature type="compositionally biased region" description="Low complexity" evidence="1">
    <location>
        <begin position="31"/>
        <end position="63"/>
    </location>
</feature>